<protein>
    <submittedName>
        <fullName evidence="1">E2 family protein D</fullName>
    </submittedName>
</protein>
<dbReference type="STRING" id="118967.SAMN02745191_1121"/>
<sequence>MKQVVIRITSTKPDAEVLIVENNQQLFKSVSATEILKLLKKKFSNLTSSANKPKVLSKNIYAVDVGKYAIVQKEQKRYVTYEGKCYDIQFPNSFYIVTFTNERIENIEAYSFKKFKGQDTTLYEYPMPNMLTESKLCIGTADRKIKTNVENTLNSIIETEFTHSIVDGIKGFKDTKKYFQYLSKNPFPYDMLIKTKLKVGDLVDE</sequence>
<name>A0A1T4LZF6_9FIRM</name>
<dbReference type="OrthoDB" id="1030341at2"/>
<gene>
    <name evidence="1" type="ORF">SAMN02745191_1121</name>
</gene>
<dbReference type="EMBL" id="FUWY01000002">
    <property type="protein sequence ID" value="SJZ60119.1"/>
    <property type="molecule type" value="Genomic_DNA"/>
</dbReference>
<evidence type="ECO:0000313" key="2">
    <source>
        <dbReference type="Proteomes" id="UP000243297"/>
    </source>
</evidence>
<dbReference type="Pfam" id="PF14460">
    <property type="entry name" value="Prok-E2_D"/>
    <property type="match status" value="1"/>
</dbReference>
<dbReference type="RefSeq" id="WP_078711532.1">
    <property type="nucleotide sequence ID" value="NZ_FUWY01000002.1"/>
</dbReference>
<evidence type="ECO:0000313" key="1">
    <source>
        <dbReference type="EMBL" id="SJZ60119.1"/>
    </source>
</evidence>
<reference evidence="2" key="1">
    <citation type="submission" date="2017-02" db="EMBL/GenBank/DDBJ databases">
        <authorList>
            <person name="Varghese N."/>
            <person name="Submissions S."/>
        </authorList>
    </citation>
    <scope>NUCLEOTIDE SEQUENCE [LARGE SCALE GENOMIC DNA]</scope>
    <source>
        <strain evidence="2">ATCC 25662</strain>
    </source>
</reference>
<keyword evidence="2" id="KW-1185">Reference proteome</keyword>
<dbReference type="InterPro" id="IPR032787">
    <property type="entry name" value="Prok-E2_D"/>
</dbReference>
<dbReference type="Proteomes" id="UP000243297">
    <property type="component" value="Unassembled WGS sequence"/>
</dbReference>
<dbReference type="AlphaFoldDB" id="A0A1T4LZF6"/>
<organism evidence="1 2">
    <name type="scientific">Anaerorhabdus furcosa</name>
    <dbReference type="NCBI Taxonomy" id="118967"/>
    <lineage>
        <taxon>Bacteria</taxon>
        <taxon>Bacillati</taxon>
        <taxon>Bacillota</taxon>
        <taxon>Erysipelotrichia</taxon>
        <taxon>Erysipelotrichales</taxon>
        <taxon>Erysipelotrichaceae</taxon>
        <taxon>Anaerorhabdus</taxon>
    </lineage>
</organism>
<accession>A0A1T4LZF6</accession>
<proteinExistence type="predicted"/>